<dbReference type="InterPro" id="IPR000868">
    <property type="entry name" value="Isochorismatase-like_dom"/>
</dbReference>
<evidence type="ECO:0000259" key="2">
    <source>
        <dbReference type="Pfam" id="PF00857"/>
    </source>
</evidence>
<dbReference type="PANTHER" id="PTHR43540:SF15">
    <property type="entry name" value="BLR5631 PROTEIN"/>
    <property type="match status" value="1"/>
</dbReference>
<dbReference type="InterPro" id="IPR050272">
    <property type="entry name" value="Isochorismatase-like_hydrls"/>
</dbReference>
<dbReference type="EMBL" id="JAUSVX010000003">
    <property type="protein sequence ID" value="MDQ0469111.1"/>
    <property type="molecule type" value="Genomic_DNA"/>
</dbReference>
<gene>
    <name evidence="3" type="ORF">QO011_002122</name>
</gene>
<keyword evidence="1" id="KW-0378">Hydrolase</keyword>
<protein>
    <submittedName>
        <fullName evidence="3">Nicotinamidase-related amidase</fullName>
    </submittedName>
</protein>
<dbReference type="RefSeq" id="WP_307271335.1">
    <property type="nucleotide sequence ID" value="NZ_JAUSVX010000003.1"/>
</dbReference>
<dbReference type="CDD" id="cd01014">
    <property type="entry name" value="nicotinamidase_related"/>
    <property type="match status" value="1"/>
</dbReference>
<dbReference type="Pfam" id="PF00857">
    <property type="entry name" value="Isochorismatase"/>
    <property type="match status" value="1"/>
</dbReference>
<keyword evidence="4" id="KW-1185">Reference proteome</keyword>
<dbReference type="SUPFAM" id="SSF52499">
    <property type="entry name" value="Isochorismatase-like hydrolases"/>
    <property type="match status" value="1"/>
</dbReference>
<evidence type="ECO:0000313" key="4">
    <source>
        <dbReference type="Proteomes" id="UP001242480"/>
    </source>
</evidence>
<dbReference type="Proteomes" id="UP001242480">
    <property type="component" value="Unassembled WGS sequence"/>
</dbReference>
<dbReference type="PANTHER" id="PTHR43540">
    <property type="entry name" value="PEROXYUREIDOACRYLATE/UREIDOACRYLATE AMIDOHYDROLASE-RELATED"/>
    <property type="match status" value="1"/>
</dbReference>
<evidence type="ECO:0000256" key="1">
    <source>
        <dbReference type="ARBA" id="ARBA00022801"/>
    </source>
</evidence>
<dbReference type="InterPro" id="IPR036380">
    <property type="entry name" value="Isochorismatase-like_sf"/>
</dbReference>
<accession>A0ABU0J6C3</accession>
<sequence length="198" mass="20319">MARPTLRSLSGLPVEPAPLSRSALVLIDCQETYRSGVMQLEGVEAALEEAGRLLSRARAAGRPVIHIVHEDGPGSLYDTAGETGRIAGAVAPLAGEPVISKTYPSAFLQTGLEAHLKAIGADTLILAGFMTHMCVSSTARAAFNLGFQVTVVASATATRSLPGPDGRSLPASLVHDGALAALSDLFAVVAPSADRIPA</sequence>
<dbReference type="Gene3D" id="3.40.50.850">
    <property type="entry name" value="Isochorismatase-like"/>
    <property type="match status" value="1"/>
</dbReference>
<proteinExistence type="predicted"/>
<organism evidence="3 4">
    <name type="scientific">Labrys wisconsinensis</name>
    <dbReference type="NCBI Taxonomy" id="425677"/>
    <lineage>
        <taxon>Bacteria</taxon>
        <taxon>Pseudomonadati</taxon>
        <taxon>Pseudomonadota</taxon>
        <taxon>Alphaproteobacteria</taxon>
        <taxon>Hyphomicrobiales</taxon>
        <taxon>Xanthobacteraceae</taxon>
        <taxon>Labrys</taxon>
    </lineage>
</organism>
<feature type="domain" description="Isochorismatase-like" evidence="2">
    <location>
        <begin position="22"/>
        <end position="193"/>
    </location>
</feature>
<comment type="caution">
    <text evidence="3">The sequence shown here is derived from an EMBL/GenBank/DDBJ whole genome shotgun (WGS) entry which is preliminary data.</text>
</comment>
<reference evidence="3 4" key="1">
    <citation type="submission" date="2023-07" db="EMBL/GenBank/DDBJ databases">
        <title>Genomic Encyclopedia of Type Strains, Phase IV (KMG-IV): sequencing the most valuable type-strain genomes for metagenomic binning, comparative biology and taxonomic classification.</title>
        <authorList>
            <person name="Goeker M."/>
        </authorList>
    </citation>
    <scope>NUCLEOTIDE SEQUENCE [LARGE SCALE GENOMIC DNA]</scope>
    <source>
        <strain evidence="3 4">DSM 19619</strain>
    </source>
</reference>
<evidence type="ECO:0000313" key="3">
    <source>
        <dbReference type="EMBL" id="MDQ0469111.1"/>
    </source>
</evidence>
<name>A0ABU0J6C3_9HYPH</name>